<dbReference type="VEuPathDB" id="MicrosporidiaDB:H312_01609"/>
<evidence type="ECO:0000256" key="1">
    <source>
        <dbReference type="SAM" id="SignalP"/>
    </source>
</evidence>
<reference evidence="3" key="1">
    <citation type="submission" date="2013-02" db="EMBL/GenBank/DDBJ databases">
        <authorList>
            <consortium name="The Broad Institute Genome Sequencing Platform"/>
            <person name="Cuomo C."/>
            <person name="Becnel J."/>
            <person name="Sanscrainte N."/>
            <person name="Walker B."/>
            <person name="Young S.K."/>
            <person name="Zeng Q."/>
            <person name="Gargeya S."/>
            <person name="Fitzgerald M."/>
            <person name="Haas B."/>
            <person name="Abouelleil A."/>
            <person name="Alvarado L."/>
            <person name="Arachchi H.M."/>
            <person name="Berlin A.M."/>
            <person name="Chapman S.B."/>
            <person name="Dewar J."/>
            <person name="Goldberg J."/>
            <person name="Griggs A."/>
            <person name="Gujja S."/>
            <person name="Hansen M."/>
            <person name="Howarth C."/>
            <person name="Imamovic A."/>
            <person name="Larimer J."/>
            <person name="McCowan C."/>
            <person name="Murphy C."/>
            <person name="Neiman D."/>
            <person name="Pearson M."/>
            <person name="Priest M."/>
            <person name="Roberts A."/>
            <person name="Saif S."/>
            <person name="Shea T."/>
            <person name="Sisk P."/>
            <person name="Sykes S."/>
            <person name="Wortman J."/>
            <person name="Nusbaum C."/>
            <person name="Birren B."/>
        </authorList>
    </citation>
    <scope>NUCLEOTIDE SEQUENCE [LARGE SCALE GENOMIC DNA]</scope>
    <source>
        <strain evidence="3">PRA339</strain>
    </source>
</reference>
<sequence>MKLFVLLHIVTSTNPTALLIYPLYSSDGTLLGFLQDVSSVQTASFPPQNNYQTVSATQLIPPFDSNFSYPSENFHFIKQDNVQPPMPQIQHFTTQTKNKDHFVSSDSFLNPNECIKYQITSNSPNKCMPREERVQEYKDLSGTKSSYMNRSCPPRLIQIDNMQQNDPATLKSPTLNENNVKQNSTEQETIEYSSSKKLILGFPVILLQKNDFTKDIIVEYHAIFNDAELTFYEKEKIMFPKCCGIDGSNKLCQTIQLSSLKLKYLGSNIYKEMDINEFLAKLKQIIIRKTPLLLEYWCDQEFSKALEWVFNLLEYRLLSVTFFFANFIYRLNNKRVYTGLRPDGKTAYNVFEHTKSAYDMNLSKSLMISCKYWKDVTNECVTMRDFIYVSFDNIVRGVFTVGFDSVFSKNFLGGFKNNIYEAVEQLIKQDI</sequence>
<dbReference type="AlphaFoldDB" id="A0A059F1S3"/>
<evidence type="ECO:0000313" key="3">
    <source>
        <dbReference type="Proteomes" id="UP000030655"/>
    </source>
</evidence>
<keyword evidence="1" id="KW-0732">Signal</keyword>
<feature type="signal peptide" evidence="1">
    <location>
        <begin position="1"/>
        <end position="15"/>
    </location>
</feature>
<dbReference type="EMBL" id="KK365155">
    <property type="protein sequence ID" value="KCZ80954.1"/>
    <property type="molecule type" value="Genomic_DNA"/>
</dbReference>
<feature type="chain" id="PRO_5013130717" evidence="1">
    <location>
        <begin position="16"/>
        <end position="431"/>
    </location>
</feature>
<reference evidence="2 3" key="2">
    <citation type="submission" date="2014-03" db="EMBL/GenBank/DDBJ databases">
        <title>The Genome Sequence of Anncaliia algerae insect isolate PRA339.</title>
        <authorList>
            <consortium name="The Broad Institute Genome Sequencing Platform"/>
            <consortium name="The Broad Institute Genome Sequencing Center for Infectious Disease"/>
            <person name="Cuomo C."/>
            <person name="Becnel J."/>
            <person name="Sanscrainte N."/>
            <person name="Walker B."/>
            <person name="Young S.K."/>
            <person name="Zeng Q."/>
            <person name="Gargeya S."/>
            <person name="Fitzgerald M."/>
            <person name="Haas B."/>
            <person name="Abouelleil A."/>
            <person name="Alvarado L."/>
            <person name="Arachchi H.M."/>
            <person name="Berlin A.M."/>
            <person name="Chapman S.B."/>
            <person name="Dewar J."/>
            <person name="Goldberg J."/>
            <person name="Griggs A."/>
            <person name="Gujja S."/>
            <person name="Hansen M."/>
            <person name="Howarth C."/>
            <person name="Imamovic A."/>
            <person name="Larimer J."/>
            <person name="McCowan C."/>
            <person name="Murphy C."/>
            <person name="Neiman D."/>
            <person name="Pearson M."/>
            <person name="Priest M."/>
            <person name="Roberts A."/>
            <person name="Saif S."/>
            <person name="Shea T."/>
            <person name="Sisk P."/>
            <person name="Sykes S."/>
            <person name="Wortman J."/>
            <person name="Nusbaum C."/>
            <person name="Birren B."/>
        </authorList>
    </citation>
    <scope>NUCLEOTIDE SEQUENCE [LARGE SCALE GENOMIC DNA]</scope>
    <source>
        <strain evidence="2 3">PRA339</strain>
    </source>
</reference>
<accession>A0A059F1S3</accession>
<dbReference type="OrthoDB" id="2196700at2759"/>
<evidence type="ECO:0000313" key="2">
    <source>
        <dbReference type="EMBL" id="KCZ80954.1"/>
    </source>
</evidence>
<keyword evidence="3" id="KW-1185">Reference proteome</keyword>
<dbReference type="Proteomes" id="UP000030655">
    <property type="component" value="Unassembled WGS sequence"/>
</dbReference>
<dbReference type="HOGENOM" id="CLU_631589_0_0_1"/>
<name>A0A059F1S3_9MICR</name>
<proteinExistence type="predicted"/>
<gene>
    <name evidence="2" type="ORF">H312_01609</name>
</gene>
<organism evidence="2 3">
    <name type="scientific">Anncaliia algerae PRA339</name>
    <dbReference type="NCBI Taxonomy" id="1288291"/>
    <lineage>
        <taxon>Eukaryota</taxon>
        <taxon>Fungi</taxon>
        <taxon>Fungi incertae sedis</taxon>
        <taxon>Microsporidia</taxon>
        <taxon>Tubulinosematoidea</taxon>
        <taxon>Tubulinosematidae</taxon>
        <taxon>Anncaliia</taxon>
    </lineage>
</organism>
<protein>
    <submittedName>
        <fullName evidence="2">Uncharacterized protein</fullName>
    </submittedName>
</protein>